<dbReference type="Gene3D" id="3.10.450.50">
    <property type="match status" value="1"/>
</dbReference>
<comment type="caution">
    <text evidence="1">The sequence shown here is derived from an EMBL/GenBank/DDBJ whole genome shotgun (WGS) entry which is preliminary data.</text>
</comment>
<dbReference type="RefSeq" id="WP_108558355.1">
    <property type="nucleotide sequence ID" value="NZ_MUXE01000004.1"/>
</dbReference>
<dbReference type="AlphaFoldDB" id="A0A363D2F9"/>
<organism evidence="1 2">
    <name type="scientific">Arcobacter caeni</name>
    <dbReference type="NCBI Taxonomy" id="1912877"/>
    <lineage>
        <taxon>Bacteria</taxon>
        <taxon>Pseudomonadati</taxon>
        <taxon>Campylobacterota</taxon>
        <taxon>Epsilonproteobacteria</taxon>
        <taxon>Campylobacterales</taxon>
        <taxon>Arcobacteraceae</taxon>
        <taxon>Arcobacter</taxon>
    </lineage>
</organism>
<dbReference type="Pfam" id="PF02810">
    <property type="entry name" value="SEC-C"/>
    <property type="match status" value="1"/>
</dbReference>
<gene>
    <name evidence="1" type="ORF">B0174_03940</name>
</gene>
<proteinExistence type="predicted"/>
<evidence type="ECO:0000313" key="2">
    <source>
        <dbReference type="Proteomes" id="UP000251135"/>
    </source>
</evidence>
<sequence>MGKGNKRNEICFCGSGKKYKNCHAIKEFEKKVELHEMNKDFMNSQAKKKCMAPQILKDECTKKIIKAHTISKSCNLKQISKDGHVMHFKTNIIDIM</sequence>
<dbReference type="SUPFAM" id="SSF103642">
    <property type="entry name" value="Sec-C motif"/>
    <property type="match status" value="1"/>
</dbReference>
<keyword evidence="2" id="KW-1185">Reference proteome</keyword>
<dbReference type="InterPro" id="IPR004027">
    <property type="entry name" value="SEC_C_motif"/>
</dbReference>
<evidence type="ECO:0008006" key="3">
    <source>
        <dbReference type="Google" id="ProtNLM"/>
    </source>
</evidence>
<dbReference type="OrthoDB" id="5503541at2"/>
<reference evidence="1 2" key="1">
    <citation type="submission" date="2017-02" db="EMBL/GenBank/DDBJ databases">
        <title>Arcobacter caeni sp. nov, a new Arcobacter species isolated from reclaimed water.</title>
        <authorList>
            <person name="Figueras M.J."/>
            <person name="Perez-Cataluna A."/>
            <person name="Salas-Masso N."/>
        </authorList>
    </citation>
    <scope>NUCLEOTIDE SEQUENCE [LARGE SCALE GENOMIC DNA]</scope>
    <source>
        <strain evidence="1 2">RW17-10</strain>
    </source>
</reference>
<accession>A0A363D2F9</accession>
<name>A0A363D2F9_9BACT</name>
<dbReference type="Proteomes" id="UP000251135">
    <property type="component" value="Unassembled WGS sequence"/>
</dbReference>
<evidence type="ECO:0000313" key="1">
    <source>
        <dbReference type="EMBL" id="PUE65481.1"/>
    </source>
</evidence>
<dbReference type="EMBL" id="MUXE01000004">
    <property type="protein sequence ID" value="PUE65481.1"/>
    <property type="molecule type" value="Genomic_DNA"/>
</dbReference>
<protein>
    <recommendedName>
        <fullName evidence="3">Zinc chelation protein SecC</fullName>
    </recommendedName>
</protein>